<proteinExistence type="predicted"/>
<comment type="caution">
    <text evidence="1">The sequence shown here is derived from an EMBL/GenBank/DDBJ whole genome shotgun (WGS) entry which is preliminary data.</text>
</comment>
<keyword evidence="2" id="KW-1185">Reference proteome</keyword>
<protein>
    <submittedName>
        <fullName evidence="1">YtxH domain-containing protein</fullName>
    </submittedName>
</protein>
<evidence type="ECO:0000313" key="1">
    <source>
        <dbReference type="EMBL" id="KAA9034423.1"/>
    </source>
</evidence>
<reference evidence="1 2" key="1">
    <citation type="submission" date="2019-09" db="EMBL/GenBank/DDBJ databases">
        <title>Draft genome sequence of Ginsengibacter sp. BR5-29.</title>
        <authorList>
            <person name="Im W.-T."/>
        </authorList>
    </citation>
    <scope>NUCLEOTIDE SEQUENCE [LARGE SCALE GENOMIC DNA]</scope>
    <source>
        <strain evidence="1 2">BR5-29</strain>
    </source>
</reference>
<dbReference type="RefSeq" id="WP_150417127.1">
    <property type="nucleotide sequence ID" value="NZ_VYQF01000015.1"/>
</dbReference>
<accession>A0A5J5IBT6</accession>
<organism evidence="1 2">
    <name type="scientific">Ginsengibacter hankyongi</name>
    <dbReference type="NCBI Taxonomy" id="2607284"/>
    <lineage>
        <taxon>Bacteria</taxon>
        <taxon>Pseudomonadati</taxon>
        <taxon>Bacteroidota</taxon>
        <taxon>Chitinophagia</taxon>
        <taxon>Chitinophagales</taxon>
        <taxon>Chitinophagaceae</taxon>
        <taxon>Ginsengibacter</taxon>
    </lineage>
</organism>
<gene>
    <name evidence="1" type="ORF">FW778_22340</name>
</gene>
<dbReference type="Pfam" id="PF12732">
    <property type="entry name" value="YtxH"/>
    <property type="match status" value="1"/>
</dbReference>
<name>A0A5J5IBT6_9BACT</name>
<dbReference type="EMBL" id="VYQF01000015">
    <property type="protein sequence ID" value="KAA9034423.1"/>
    <property type="molecule type" value="Genomic_DNA"/>
</dbReference>
<evidence type="ECO:0000313" key="2">
    <source>
        <dbReference type="Proteomes" id="UP000326903"/>
    </source>
</evidence>
<dbReference type="Proteomes" id="UP000326903">
    <property type="component" value="Unassembled WGS sequence"/>
</dbReference>
<sequence>MIRTLKVFVAGVVFGVLFAPNKGTKTRRKLAKVFSNCKEDAKDYLVDTANNVESKMEAAKEAINKI</sequence>
<dbReference type="InterPro" id="IPR024623">
    <property type="entry name" value="YtxH"/>
</dbReference>
<dbReference type="AlphaFoldDB" id="A0A5J5IBT6"/>